<sequence>MMRLAFILVLAALSGAVAAQPACNPDGTQQEMNACAFDEYAAADAELNRVYRAVLASRAGDAVFAERLRAAQRLWIRLRDADLDAEFPIAEGEDPRIEYGSIYPLERAAAMTRMTRERTRYLREQWLDDARR</sequence>
<protein>
    <submittedName>
        <fullName evidence="3">Lysozyme inhibitor LprI family protein</fullName>
    </submittedName>
</protein>
<evidence type="ECO:0000256" key="1">
    <source>
        <dbReference type="SAM" id="SignalP"/>
    </source>
</evidence>
<gene>
    <name evidence="3" type="ORF">L3V18_11625</name>
</gene>
<feature type="domain" description="Lysozyme inhibitor LprI-like N-terminal" evidence="2">
    <location>
        <begin position="24"/>
        <end position="122"/>
    </location>
</feature>
<proteinExistence type="predicted"/>
<comment type="caution">
    <text evidence="3">The sequence shown here is derived from an EMBL/GenBank/DDBJ whole genome shotgun (WGS) entry which is preliminary data.</text>
</comment>
<evidence type="ECO:0000313" key="4">
    <source>
        <dbReference type="Proteomes" id="UP001430796"/>
    </source>
</evidence>
<evidence type="ECO:0000313" key="3">
    <source>
        <dbReference type="EMBL" id="MCF7222431.1"/>
    </source>
</evidence>
<feature type="chain" id="PRO_5046112659" evidence="1">
    <location>
        <begin position="20"/>
        <end position="132"/>
    </location>
</feature>
<accession>A0ABS9HVA5</accession>
<dbReference type="Pfam" id="PF07007">
    <property type="entry name" value="LprI"/>
    <property type="match status" value="1"/>
</dbReference>
<keyword evidence="1" id="KW-0732">Signal</keyword>
<reference evidence="3" key="2">
    <citation type="submission" date="2022-01" db="EMBL/GenBank/DDBJ databases">
        <authorList>
            <person name="Zhou L.Y."/>
        </authorList>
    </citation>
    <scope>NUCLEOTIDE SEQUENCE</scope>
    <source>
        <strain evidence="3">TLK-CK17</strain>
    </source>
</reference>
<dbReference type="Gene3D" id="1.20.1270.180">
    <property type="match status" value="1"/>
</dbReference>
<reference evidence="3" key="1">
    <citation type="submission" date="2022-01" db="EMBL/GenBank/DDBJ databases">
        <title>Lysobacter chinensis sp. nov., a bacterium isolated from cow dung compost.</title>
        <authorList>
            <person name="Liu Y."/>
        </authorList>
    </citation>
    <scope>NUCLEOTIDE SEQUENCE</scope>
    <source>
        <strain evidence="3">TLK-CK17</strain>
    </source>
</reference>
<evidence type="ECO:0000259" key="2">
    <source>
        <dbReference type="Pfam" id="PF07007"/>
    </source>
</evidence>
<feature type="signal peptide" evidence="1">
    <location>
        <begin position="1"/>
        <end position="19"/>
    </location>
</feature>
<dbReference type="InterPro" id="IPR009739">
    <property type="entry name" value="LprI-like_N"/>
</dbReference>
<dbReference type="EMBL" id="JAKJPO010000007">
    <property type="protein sequence ID" value="MCF7222431.1"/>
    <property type="molecule type" value="Genomic_DNA"/>
</dbReference>
<name>A0ABS9HVA5_9GAMM</name>
<dbReference type="Proteomes" id="UP001430796">
    <property type="component" value="Unassembled WGS sequence"/>
</dbReference>
<keyword evidence="4" id="KW-1185">Reference proteome</keyword>
<organism evidence="3 4">
    <name type="scientific">Marilutibacter chinensis</name>
    <dbReference type="NCBI Taxonomy" id="2912247"/>
    <lineage>
        <taxon>Bacteria</taxon>
        <taxon>Pseudomonadati</taxon>
        <taxon>Pseudomonadota</taxon>
        <taxon>Gammaproteobacteria</taxon>
        <taxon>Lysobacterales</taxon>
        <taxon>Lysobacteraceae</taxon>
        <taxon>Marilutibacter</taxon>
    </lineage>
</organism>